<proteinExistence type="predicted"/>
<organism evidence="2 3">
    <name type="scientific">Cupriavidus pinatubonensis</name>
    <dbReference type="NCBI Taxonomy" id="248026"/>
    <lineage>
        <taxon>Bacteria</taxon>
        <taxon>Pseudomonadati</taxon>
        <taxon>Pseudomonadota</taxon>
        <taxon>Betaproteobacteria</taxon>
        <taxon>Burkholderiales</taxon>
        <taxon>Burkholderiaceae</taxon>
        <taxon>Cupriavidus</taxon>
    </lineage>
</organism>
<keyword evidence="3" id="KW-1185">Reference proteome</keyword>
<evidence type="ECO:0000313" key="2">
    <source>
        <dbReference type="EMBL" id="CAG9181835.1"/>
    </source>
</evidence>
<feature type="chain" id="PRO_5046332921" evidence="1">
    <location>
        <begin position="25"/>
        <end position="96"/>
    </location>
</feature>
<sequence>MSLRYATCLALGLLATAASTATLARDYVEGGPVYVQPAPQPAPVVVAEPRVVVGWHGDRYWDGRRWWARDEWNRHHHHHDHHYDNQHYEHHDEHHG</sequence>
<protein>
    <submittedName>
        <fullName evidence="2">Uncharacterized protein</fullName>
    </submittedName>
</protein>
<keyword evidence="1" id="KW-0732">Signal</keyword>
<reference evidence="2 3" key="1">
    <citation type="submission" date="2021-08" db="EMBL/GenBank/DDBJ databases">
        <authorList>
            <person name="Peeters C."/>
        </authorList>
    </citation>
    <scope>NUCLEOTIDE SEQUENCE [LARGE SCALE GENOMIC DNA]</scope>
    <source>
        <strain evidence="2 3">LMG 23994</strain>
    </source>
</reference>
<dbReference type="RefSeq" id="WP_224006707.1">
    <property type="nucleotide sequence ID" value="NZ_CAJZAF010000030.1"/>
</dbReference>
<accession>A0ABM8XNK5</accession>
<evidence type="ECO:0000256" key="1">
    <source>
        <dbReference type="SAM" id="SignalP"/>
    </source>
</evidence>
<comment type="caution">
    <text evidence="2">The sequence shown here is derived from an EMBL/GenBank/DDBJ whole genome shotgun (WGS) entry which is preliminary data.</text>
</comment>
<evidence type="ECO:0000313" key="3">
    <source>
        <dbReference type="Proteomes" id="UP000701702"/>
    </source>
</evidence>
<gene>
    <name evidence="2" type="ORF">LMG23994_04764</name>
</gene>
<dbReference type="EMBL" id="CAJZAF010000030">
    <property type="protein sequence ID" value="CAG9181835.1"/>
    <property type="molecule type" value="Genomic_DNA"/>
</dbReference>
<dbReference type="Proteomes" id="UP000701702">
    <property type="component" value="Unassembled WGS sequence"/>
</dbReference>
<feature type="signal peptide" evidence="1">
    <location>
        <begin position="1"/>
        <end position="24"/>
    </location>
</feature>
<name>A0ABM8XNK5_9BURK</name>